<comment type="caution">
    <text evidence="1">The sequence shown here is derived from an EMBL/GenBank/DDBJ whole genome shotgun (WGS) entry which is preliminary data.</text>
</comment>
<protein>
    <recommendedName>
        <fullName evidence="3">Addiction module toxin RelE</fullName>
    </recommendedName>
</protein>
<name>A0A8J6XSK1_9CYAN</name>
<accession>A0A8J6XSK1</accession>
<proteinExistence type="predicted"/>
<dbReference type="EMBL" id="JACXAE010000134">
    <property type="protein sequence ID" value="MBD2778782.1"/>
    <property type="molecule type" value="Genomic_DNA"/>
</dbReference>
<dbReference type="AlphaFoldDB" id="A0A8J6XSK1"/>
<reference evidence="1" key="1">
    <citation type="submission" date="2020-09" db="EMBL/GenBank/DDBJ databases">
        <title>Iningainema tapete sp. nov. (Scytonemataceae, Cyanobacteria) from greenhouses in central Florida (USA) produces two types of nodularin with biosynthetic potential for microcystin-LR and anabaenopeptins.</title>
        <authorList>
            <person name="Berthold D.E."/>
            <person name="Lefler F.W."/>
            <person name="Huang I.-S."/>
            <person name="Abdulla H."/>
            <person name="Zimba P.V."/>
            <person name="Laughinghouse H.D. IV."/>
        </authorList>
    </citation>
    <scope>NUCLEOTIDE SEQUENCE</scope>
    <source>
        <strain evidence="1">BLCCT55</strain>
    </source>
</reference>
<dbReference type="Proteomes" id="UP000629098">
    <property type="component" value="Unassembled WGS sequence"/>
</dbReference>
<evidence type="ECO:0000313" key="2">
    <source>
        <dbReference type="Proteomes" id="UP000629098"/>
    </source>
</evidence>
<sequence length="54" mass="6149">MLRPNPIAPWELRIGDLRVFYEVASEEPDVVRVLAVGRKEGNKLTISSQQVELE</sequence>
<evidence type="ECO:0008006" key="3">
    <source>
        <dbReference type="Google" id="ProtNLM"/>
    </source>
</evidence>
<dbReference type="RefSeq" id="WP_190838868.1">
    <property type="nucleotide sequence ID" value="NZ_CAWPPI010000134.1"/>
</dbReference>
<organism evidence="1 2">
    <name type="scientific">Iningainema tapete BLCC-T55</name>
    <dbReference type="NCBI Taxonomy" id="2748662"/>
    <lineage>
        <taxon>Bacteria</taxon>
        <taxon>Bacillati</taxon>
        <taxon>Cyanobacteriota</taxon>
        <taxon>Cyanophyceae</taxon>
        <taxon>Nostocales</taxon>
        <taxon>Scytonemataceae</taxon>
        <taxon>Iningainema tapete</taxon>
    </lineage>
</organism>
<evidence type="ECO:0000313" key="1">
    <source>
        <dbReference type="EMBL" id="MBD2778782.1"/>
    </source>
</evidence>
<gene>
    <name evidence="1" type="ORF">ICL16_43755</name>
</gene>
<keyword evidence="2" id="KW-1185">Reference proteome</keyword>